<comment type="caution">
    <text evidence="2">The sequence shown here is derived from an EMBL/GenBank/DDBJ whole genome shotgun (WGS) entry which is preliminary data.</text>
</comment>
<evidence type="ECO:0000313" key="2">
    <source>
        <dbReference type="EMBL" id="TVY56768.1"/>
    </source>
</evidence>
<dbReference type="AlphaFoldDB" id="A0A7D8YWA8"/>
<dbReference type="Proteomes" id="UP000481288">
    <property type="component" value="Unassembled WGS sequence"/>
</dbReference>
<sequence>MAYSGSGRDIPLTAYNDISQTQAQSNTFSKSFSLTVDVKNDPPAEDVYENQYQSYPKPLGEWSRSHWVSFSVDFIFVGFSVLFLGKFKYTIHDRMLTFCLALAAISISLDKTPESRLGHHTQKAISLAPTIFPIVFAAITGKFFRTLGLNWAERGVRLGTLERLVGCQSLFASIERQISLRGANLFGFGIIIIWALSPIGGQAALRLLDESQRTVYYNSTIRFLPIEIAQQDTYMSGSDAVVEGWPSYGPTFTTALKTTRKLQNSTQDLFGNIKIPVLSELDSVPNGTWAVVDYSTEVPYSSLLGIPVAGIPVDGNSTFQILSRYWTVNCPKLLYFPHFGTNPQFNNTNALLTKSPSTMVMQSTSKSLDTDHGSFNLTSLGENRDASVAYCDLAYQDVESMVSCQSQDCSVIAMKNTTTPASTKPVSVIPMENTYNAIPETTIGYLHHASKEESTLLEQWLANPTADFVSFQYSNLSKLDPSTFSRNMQLAYNTFWQSTYGVAYLTGNLSSDLSTYNNITANPYEETLYFNSSQASVVRFDGQEYHSNKAFGGILFIISFLLLCEAVASVALRITTLAPDILGYVSSFTRDNPYLGASGASHLDGLERARALQALMVTIGDVNVGSEIGHITLTASENVQRLKKQRLYD</sequence>
<feature type="transmembrane region" description="Helical" evidence="1">
    <location>
        <begin position="185"/>
        <end position="205"/>
    </location>
</feature>
<evidence type="ECO:0000256" key="1">
    <source>
        <dbReference type="SAM" id="Phobius"/>
    </source>
</evidence>
<accession>A0A7D8YWA8</accession>
<feature type="transmembrane region" description="Helical" evidence="1">
    <location>
        <begin position="550"/>
        <end position="572"/>
    </location>
</feature>
<proteinExistence type="predicted"/>
<keyword evidence="1" id="KW-0472">Membrane</keyword>
<dbReference type="EMBL" id="QGMG01000134">
    <property type="protein sequence ID" value="TVY56768.1"/>
    <property type="molecule type" value="Genomic_DNA"/>
</dbReference>
<protein>
    <submittedName>
        <fullName evidence="2">Uncharacterized protein</fullName>
    </submittedName>
</protein>
<gene>
    <name evidence="2" type="ORF">LCER1_G005625</name>
</gene>
<keyword evidence="1" id="KW-0812">Transmembrane</keyword>
<dbReference type="OrthoDB" id="3692311at2759"/>
<organism evidence="2 3">
    <name type="scientific">Lachnellula cervina</name>
    <dbReference type="NCBI Taxonomy" id="1316786"/>
    <lineage>
        <taxon>Eukaryota</taxon>
        <taxon>Fungi</taxon>
        <taxon>Dikarya</taxon>
        <taxon>Ascomycota</taxon>
        <taxon>Pezizomycotina</taxon>
        <taxon>Leotiomycetes</taxon>
        <taxon>Helotiales</taxon>
        <taxon>Lachnaceae</taxon>
        <taxon>Lachnellula</taxon>
    </lineage>
</organism>
<name>A0A7D8YWA8_9HELO</name>
<keyword evidence="3" id="KW-1185">Reference proteome</keyword>
<feature type="transmembrane region" description="Helical" evidence="1">
    <location>
        <begin position="66"/>
        <end position="84"/>
    </location>
</feature>
<reference evidence="2 3" key="1">
    <citation type="submission" date="2018-05" db="EMBL/GenBank/DDBJ databases">
        <title>Whole genome sequencing for identification of molecular markers to develop diagnostic detection tools for the regulated plant pathogen Lachnellula willkommii.</title>
        <authorList>
            <person name="Giroux E."/>
            <person name="Bilodeau G."/>
        </authorList>
    </citation>
    <scope>NUCLEOTIDE SEQUENCE [LARGE SCALE GENOMIC DNA]</scope>
    <source>
        <strain evidence="2 3">CBS 625.97</strain>
    </source>
</reference>
<evidence type="ECO:0000313" key="3">
    <source>
        <dbReference type="Proteomes" id="UP000481288"/>
    </source>
</evidence>
<keyword evidence="1" id="KW-1133">Transmembrane helix</keyword>